<dbReference type="EMBL" id="CP060635">
    <property type="protein sequence ID" value="QNM07383.1"/>
    <property type="molecule type" value="Genomic_DNA"/>
</dbReference>
<evidence type="ECO:0000256" key="3">
    <source>
        <dbReference type="ARBA" id="ARBA00022729"/>
    </source>
</evidence>
<comment type="subcellular location">
    <subcellularLocation>
        <location evidence="1">Cell envelope</location>
    </subcellularLocation>
</comment>
<dbReference type="Gene3D" id="3.40.50.2300">
    <property type="match status" value="2"/>
</dbReference>
<dbReference type="Proteomes" id="UP000515860">
    <property type="component" value="Chromosome"/>
</dbReference>
<evidence type="ECO:0000313" key="6">
    <source>
        <dbReference type="EMBL" id="QNM07383.1"/>
    </source>
</evidence>
<evidence type="ECO:0000256" key="1">
    <source>
        <dbReference type="ARBA" id="ARBA00004196"/>
    </source>
</evidence>
<dbReference type="Pfam" id="PF13407">
    <property type="entry name" value="Peripla_BP_4"/>
    <property type="match status" value="1"/>
</dbReference>
<evidence type="ECO:0000256" key="2">
    <source>
        <dbReference type="ARBA" id="ARBA00007639"/>
    </source>
</evidence>
<accession>A0A7G9G9A1</accession>
<dbReference type="InterPro" id="IPR025997">
    <property type="entry name" value="SBP_2_dom"/>
</dbReference>
<feature type="domain" description="Periplasmic binding protein" evidence="5">
    <location>
        <begin position="70"/>
        <end position="326"/>
    </location>
</feature>
<evidence type="ECO:0000313" key="7">
    <source>
        <dbReference type="Proteomes" id="UP000515860"/>
    </source>
</evidence>
<comment type="similarity">
    <text evidence="2">Belongs to the bacterial solute-binding protein 2 family.</text>
</comment>
<feature type="chain" id="PRO_5039005784" evidence="4">
    <location>
        <begin position="21"/>
        <end position="354"/>
    </location>
</feature>
<protein>
    <submittedName>
        <fullName evidence="6">Sugar ABC transporter substrate-binding protein</fullName>
    </submittedName>
</protein>
<sequence>MKKKVLGFALSAIMAGSLLAGCGNTAATGNTSSASSAGASSSASQAASSESTGASSAASSAAADGTGLKIGCVFADLGNTSYVAMGNAMEEAAKARGAEFILKDTGNDSSTLVDVIENFIASGCNVIIEQNSDAEVTETVNQEALDAGIIILSFDNEMENASASYLASNYDLGYQIGTMCAEWANEQFEDGKCQIGLLNASSYDFILDRVEGIHAALAEKDPNCEIVIETDAVSTTDGLEAAENFLQAYPELNGVVGINDSVVLGAYEAFKGANRVGDDVGLFACDGSLEGLEAVAEGSIHRGTVSLHLNEVGVQMIEDGITLATGGILEETVNYFPLEAVTKDNVQSFLDALK</sequence>
<dbReference type="GO" id="GO:0030313">
    <property type="term" value="C:cell envelope"/>
    <property type="evidence" value="ECO:0007669"/>
    <property type="project" value="UniProtKB-SubCell"/>
</dbReference>
<dbReference type="PANTHER" id="PTHR46847">
    <property type="entry name" value="D-ALLOSE-BINDING PERIPLASMIC PROTEIN-RELATED"/>
    <property type="match status" value="1"/>
</dbReference>
<proteinExistence type="inferred from homology"/>
<name>A0A7G9G9A1_9FIRM</name>
<dbReference type="SUPFAM" id="SSF53822">
    <property type="entry name" value="Periplasmic binding protein-like I"/>
    <property type="match status" value="1"/>
</dbReference>
<dbReference type="PROSITE" id="PS51257">
    <property type="entry name" value="PROKAR_LIPOPROTEIN"/>
    <property type="match status" value="1"/>
</dbReference>
<keyword evidence="3 4" id="KW-0732">Signal</keyword>
<gene>
    <name evidence="6" type="ORF">H9Q79_10570</name>
</gene>
<dbReference type="AlphaFoldDB" id="A0A7G9G9A1"/>
<organism evidence="6 7">
    <name type="scientific">Wansuia hejianensis</name>
    <dbReference type="NCBI Taxonomy" id="2763667"/>
    <lineage>
        <taxon>Bacteria</taxon>
        <taxon>Bacillati</taxon>
        <taxon>Bacillota</taxon>
        <taxon>Clostridia</taxon>
        <taxon>Lachnospirales</taxon>
        <taxon>Lachnospiraceae</taxon>
        <taxon>Wansuia</taxon>
    </lineage>
</organism>
<dbReference type="GO" id="GO:0030246">
    <property type="term" value="F:carbohydrate binding"/>
    <property type="evidence" value="ECO:0007669"/>
    <property type="project" value="UniProtKB-ARBA"/>
</dbReference>
<dbReference type="KEGG" id="whj:H9Q79_10570"/>
<dbReference type="RefSeq" id="WP_249328250.1">
    <property type="nucleotide sequence ID" value="NZ_CP060635.1"/>
</dbReference>
<dbReference type="PANTHER" id="PTHR46847:SF1">
    <property type="entry name" value="D-ALLOSE-BINDING PERIPLASMIC PROTEIN-RELATED"/>
    <property type="match status" value="1"/>
</dbReference>
<dbReference type="CDD" id="cd01536">
    <property type="entry name" value="PBP1_ABC_sugar_binding-like"/>
    <property type="match status" value="1"/>
</dbReference>
<dbReference type="InterPro" id="IPR028082">
    <property type="entry name" value="Peripla_BP_I"/>
</dbReference>
<evidence type="ECO:0000259" key="5">
    <source>
        <dbReference type="Pfam" id="PF13407"/>
    </source>
</evidence>
<reference evidence="6 7" key="1">
    <citation type="submission" date="2020-08" db="EMBL/GenBank/DDBJ databases">
        <authorList>
            <person name="Liu C."/>
            <person name="Sun Q."/>
        </authorList>
    </citation>
    <scope>NUCLEOTIDE SEQUENCE [LARGE SCALE GENOMIC DNA]</scope>
    <source>
        <strain evidence="6 7">NSJ-29</strain>
    </source>
</reference>
<keyword evidence="7" id="KW-1185">Reference proteome</keyword>
<feature type="signal peptide" evidence="4">
    <location>
        <begin position="1"/>
        <end position="20"/>
    </location>
</feature>
<evidence type="ECO:0000256" key="4">
    <source>
        <dbReference type="SAM" id="SignalP"/>
    </source>
</evidence>